<protein>
    <submittedName>
        <fullName evidence="2">Uncharacterized protein</fullName>
    </submittedName>
</protein>
<gene>
    <name evidence="2" type="ORF">EGK_18118</name>
</gene>
<feature type="non-terminal residue" evidence="2">
    <location>
        <position position="1"/>
    </location>
</feature>
<dbReference type="Proteomes" id="UP000013456">
    <property type="component" value="Chromosome 7"/>
</dbReference>
<dbReference type="AlphaFoldDB" id="G7MXH0"/>
<organism evidence="2">
    <name type="scientific">Macaca mulatta</name>
    <name type="common">Rhesus macaque</name>
    <dbReference type="NCBI Taxonomy" id="9544"/>
    <lineage>
        <taxon>Eukaryota</taxon>
        <taxon>Metazoa</taxon>
        <taxon>Chordata</taxon>
        <taxon>Craniata</taxon>
        <taxon>Vertebrata</taxon>
        <taxon>Euteleostomi</taxon>
        <taxon>Mammalia</taxon>
        <taxon>Eutheria</taxon>
        <taxon>Euarchontoglires</taxon>
        <taxon>Primates</taxon>
        <taxon>Haplorrhini</taxon>
        <taxon>Catarrhini</taxon>
        <taxon>Cercopithecidae</taxon>
        <taxon>Cercopithecinae</taxon>
        <taxon>Macaca</taxon>
    </lineage>
</organism>
<evidence type="ECO:0000256" key="1">
    <source>
        <dbReference type="SAM" id="MobiDB-lite"/>
    </source>
</evidence>
<feature type="region of interest" description="Disordered" evidence="1">
    <location>
        <begin position="1"/>
        <end position="24"/>
    </location>
</feature>
<dbReference type="PANTHER" id="PTHR46254">
    <property type="entry name" value="PROTEIN GVQW1-RELATED"/>
    <property type="match status" value="1"/>
</dbReference>
<sequence>ESHSVAQAGVQRCDLGSLQPPSPGVKRFSCLSLLSSWDYRYMPPCPANFFVFLVGTGFHHVGQASLELLTSGDLPASASQSAGITGMSH</sequence>
<proteinExistence type="predicted"/>
<dbReference type="PANTHER" id="PTHR46254:SF3">
    <property type="entry name" value="SECRETED PROTEIN"/>
    <property type="match status" value="1"/>
</dbReference>
<reference evidence="2" key="1">
    <citation type="journal article" date="2011" name="Nat. Biotechnol.">
        <title>Genome sequencing and comparison of two nonhuman primate animal models, the cynomolgus and Chinese rhesus macaques.</title>
        <authorList>
            <person name="Yan G."/>
            <person name="Zhang G."/>
            <person name="Fang X."/>
            <person name="Zhang Y."/>
            <person name="Li C."/>
            <person name="Ling F."/>
            <person name="Cooper D.N."/>
            <person name="Li Q."/>
            <person name="Li Y."/>
            <person name="van Gool A.J."/>
            <person name="Du H."/>
            <person name="Chen J."/>
            <person name="Chen R."/>
            <person name="Zhang P."/>
            <person name="Huang Z."/>
            <person name="Thompson J.R."/>
            <person name="Meng Y."/>
            <person name="Bai Y."/>
            <person name="Wang J."/>
            <person name="Zhuo M."/>
            <person name="Wang T."/>
            <person name="Huang Y."/>
            <person name="Wei L."/>
            <person name="Li J."/>
            <person name="Wang Z."/>
            <person name="Hu H."/>
            <person name="Yang P."/>
            <person name="Le L."/>
            <person name="Stenson P.D."/>
            <person name="Li B."/>
            <person name="Liu X."/>
            <person name="Ball E.V."/>
            <person name="An N."/>
            <person name="Huang Q."/>
            <person name="Zhang Y."/>
            <person name="Fan W."/>
            <person name="Zhang X."/>
            <person name="Li Y."/>
            <person name="Wang W."/>
            <person name="Katze M.G."/>
            <person name="Su B."/>
            <person name="Nielsen R."/>
            <person name="Yang H."/>
            <person name="Wang J."/>
            <person name="Wang X."/>
            <person name="Wang J."/>
        </authorList>
    </citation>
    <scope>NUCLEOTIDE SEQUENCE [LARGE SCALE GENOMIC DNA]</scope>
    <source>
        <strain evidence="2">CR-5</strain>
    </source>
</reference>
<dbReference type="EMBL" id="CM001259">
    <property type="protein sequence ID" value="EHH27828.1"/>
    <property type="molecule type" value="Genomic_DNA"/>
</dbReference>
<accession>G7MXH0</accession>
<dbReference type="PRINTS" id="PR02045">
    <property type="entry name" value="F138DOMAIN"/>
</dbReference>
<evidence type="ECO:0000313" key="2">
    <source>
        <dbReference type="EMBL" id="EHH27828.1"/>
    </source>
</evidence>
<name>G7MXH0_MACMU</name>
<feature type="non-terminal residue" evidence="2">
    <location>
        <position position="89"/>
    </location>
</feature>